<dbReference type="PANTHER" id="PTHR11662">
    <property type="entry name" value="SOLUTE CARRIER FAMILY 17"/>
    <property type="match status" value="1"/>
</dbReference>
<feature type="transmembrane region" description="Helical" evidence="5">
    <location>
        <begin position="324"/>
        <end position="341"/>
    </location>
</feature>
<comment type="caution">
    <text evidence="7">The sequence shown here is derived from an EMBL/GenBank/DDBJ whole genome shotgun (WGS) entry which is preliminary data.</text>
</comment>
<dbReference type="GO" id="GO:0016020">
    <property type="term" value="C:membrane"/>
    <property type="evidence" value="ECO:0007669"/>
    <property type="project" value="UniProtKB-SubCell"/>
</dbReference>
<name>A0A2S9QJK3_9HYPH</name>
<feature type="transmembrane region" description="Helical" evidence="5">
    <location>
        <begin position="67"/>
        <end position="87"/>
    </location>
</feature>
<feature type="transmembrane region" description="Helical" evidence="5">
    <location>
        <begin position="389"/>
        <end position="409"/>
    </location>
</feature>
<dbReference type="OrthoDB" id="272777at2"/>
<dbReference type="InterPro" id="IPR036259">
    <property type="entry name" value="MFS_trans_sf"/>
</dbReference>
<dbReference type="SUPFAM" id="SSF103473">
    <property type="entry name" value="MFS general substrate transporter"/>
    <property type="match status" value="1"/>
</dbReference>
<dbReference type="EMBL" id="PUEJ01000001">
    <property type="protein sequence ID" value="PRH89472.1"/>
    <property type="molecule type" value="Genomic_DNA"/>
</dbReference>
<dbReference type="Gene3D" id="1.20.1250.20">
    <property type="entry name" value="MFS general substrate transporter like domains"/>
    <property type="match status" value="2"/>
</dbReference>
<comment type="subcellular location">
    <subcellularLocation>
        <location evidence="1">Membrane</location>
        <topology evidence="1">Multi-pass membrane protein</topology>
    </subcellularLocation>
</comment>
<evidence type="ECO:0000256" key="1">
    <source>
        <dbReference type="ARBA" id="ARBA00004141"/>
    </source>
</evidence>
<dbReference type="InterPro" id="IPR020846">
    <property type="entry name" value="MFS_dom"/>
</dbReference>
<dbReference type="AlphaFoldDB" id="A0A2S9QJK3"/>
<accession>A0A2S9QJK3</accession>
<dbReference type="PANTHER" id="PTHR11662:SF399">
    <property type="entry name" value="FI19708P1-RELATED"/>
    <property type="match status" value="1"/>
</dbReference>
<keyword evidence="4 5" id="KW-0472">Membrane</keyword>
<feature type="transmembrane region" description="Helical" evidence="5">
    <location>
        <begin position="24"/>
        <end position="41"/>
    </location>
</feature>
<keyword evidence="3 5" id="KW-1133">Transmembrane helix</keyword>
<evidence type="ECO:0000256" key="5">
    <source>
        <dbReference type="SAM" id="Phobius"/>
    </source>
</evidence>
<feature type="transmembrane region" description="Helical" evidence="5">
    <location>
        <begin position="99"/>
        <end position="118"/>
    </location>
</feature>
<evidence type="ECO:0000259" key="6">
    <source>
        <dbReference type="PROSITE" id="PS50850"/>
    </source>
</evidence>
<evidence type="ECO:0000256" key="4">
    <source>
        <dbReference type="ARBA" id="ARBA00023136"/>
    </source>
</evidence>
<dbReference type="RefSeq" id="WP_105860435.1">
    <property type="nucleotide sequence ID" value="NZ_PUEJ01000001.1"/>
</dbReference>
<keyword evidence="2 5" id="KW-0812">Transmembrane</keyword>
<reference evidence="7 8" key="1">
    <citation type="submission" date="2018-02" db="EMBL/GenBank/DDBJ databases">
        <title>Whole genome sequencing of endophytic bacterium.</title>
        <authorList>
            <person name="Eedara R."/>
            <person name="Podile A.R."/>
        </authorList>
    </citation>
    <scope>NUCLEOTIDE SEQUENCE [LARGE SCALE GENOMIC DNA]</scope>
    <source>
        <strain evidence="7 8">RP1T</strain>
    </source>
</reference>
<dbReference type="InterPro" id="IPR011701">
    <property type="entry name" value="MFS"/>
</dbReference>
<feature type="transmembrane region" description="Helical" evidence="5">
    <location>
        <begin position="182"/>
        <end position="203"/>
    </location>
</feature>
<feature type="domain" description="Major facilitator superfamily (MFS) profile" evidence="6">
    <location>
        <begin position="28"/>
        <end position="439"/>
    </location>
</feature>
<feature type="transmembrane region" description="Helical" evidence="5">
    <location>
        <begin position="415"/>
        <end position="434"/>
    </location>
</feature>
<dbReference type="CDD" id="cd17319">
    <property type="entry name" value="MFS_ExuT_GudP_like"/>
    <property type="match status" value="1"/>
</dbReference>
<organism evidence="7 8">
    <name type="scientific">Labrys okinawensis</name>
    <dbReference type="NCBI Taxonomy" id="346911"/>
    <lineage>
        <taxon>Bacteria</taxon>
        <taxon>Pseudomonadati</taxon>
        <taxon>Pseudomonadota</taxon>
        <taxon>Alphaproteobacteria</taxon>
        <taxon>Hyphomicrobiales</taxon>
        <taxon>Xanthobacteraceae</taxon>
        <taxon>Labrys</taxon>
    </lineage>
</organism>
<protein>
    <submittedName>
        <fullName evidence="7">MFS transporter</fullName>
    </submittedName>
</protein>
<dbReference type="GO" id="GO:0022857">
    <property type="term" value="F:transmembrane transporter activity"/>
    <property type="evidence" value="ECO:0007669"/>
    <property type="project" value="InterPro"/>
</dbReference>
<feature type="transmembrane region" description="Helical" evidence="5">
    <location>
        <begin position="250"/>
        <end position="271"/>
    </location>
</feature>
<evidence type="ECO:0000256" key="2">
    <source>
        <dbReference type="ARBA" id="ARBA00022692"/>
    </source>
</evidence>
<evidence type="ECO:0000313" key="8">
    <source>
        <dbReference type="Proteomes" id="UP000237682"/>
    </source>
</evidence>
<dbReference type="PROSITE" id="PS50850">
    <property type="entry name" value="MFS"/>
    <property type="match status" value="1"/>
</dbReference>
<keyword evidence="8" id="KW-1185">Reference proteome</keyword>
<proteinExistence type="predicted"/>
<evidence type="ECO:0000256" key="3">
    <source>
        <dbReference type="ARBA" id="ARBA00022989"/>
    </source>
</evidence>
<dbReference type="Proteomes" id="UP000237682">
    <property type="component" value="Unassembled WGS sequence"/>
</dbReference>
<evidence type="ECO:0000313" key="7">
    <source>
        <dbReference type="EMBL" id="PRH89472.1"/>
    </source>
</evidence>
<dbReference type="Pfam" id="PF07690">
    <property type="entry name" value="MFS_1"/>
    <property type="match status" value="1"/>
</dbReference>
<sequence>MHTTPARPPAQGGNQKAPAGASRTRYIILALCFVGLVINYLDRANMSVALPYIDADLGLNLTNTEKGLILGAFFWAYDGMMLIAGWFTDKVGSRRAFTIAAIWWSIFTALTPLARGFWGFFGFRFLLGAGEAPAYPAATKAASRWFPVGERALSTAVIDSGSRVGTVLSLPIVTSLLLVATWHYSFVILGALGIVWALVWYWYYRDPVDHPGANELERQYIADNGGRTEANDDSEAAKIRWSQLFGYRTVWGMMLGFFCLNFVIYFFLTWFPDYLKNARGLNLKELGTLGMLPGLAAVATAWIAGAYADHLIRHGANVTKVRKVVMVGGLLGGAAILPAAFASSIYLALFFLAVSYSSLAIAATGIWSLPADVAPSSRHVASIGGIQNFASNIAGIISPFMFGFLLDMFKGDYTPAFALAAGFAVLGAFSYAFIVGKAEPLPLPASTER</sequence>
<dbReference type="InterPro" id="IPR050382">
    <property type="entry name" value="MFS_Na/Anion_cotransporter"/>
</dbReference>
<gene>
    <name evidence="7" type="ORF">C5L14_02550</name>
</gene>
<feature type="transmembrane region" description="Helical" evidence="5">
    <location>
        <begin position="291"/>
        <end position="312"/>
    </location>
</feature>